<evidence type="ECO:0000256" key="4">
    <source>
        <dbReference type="ARBA" id="ARBA00022898"/>
    </source>
</evidence>
<dbReference type="PROSITE" id="PS00600">
    <property type="entry name" value="AA_TRANSFER_CLASS_3"/>
    <property type="match status" value="1"/>
</dbReference>
<dbReference type="InterPro" id="IPR015424">
    <property type="entry name" value="PyrdxlP-dep_Trfase"/>
</dbReference>
<reference evidence="6 7" key="1">
    <citation type="submission" date="2019-09" db="EMBL/GenBank/DDBJ databases">
        <title>Genome sequence of Adhaeribacter sp. M2.</title>
        <authorList>
            <person name="Srinivasan S."/>
        </authorList>
    </citation>
    <scope>NUCLEOTIDE SEQUENCE [LARGE SCALE GENOMIC DNA]</scope>
    <source>
        <strain evidence="6 7">M2</strain>
    </source>
</reference>
<comment type="cofactor">
    <cofactor evidence="1">
        <name>pyridoxal 5'-phosphate</name>
        <dbReference type="ChEBI" id="CHEBI:597326"/>
    </cofactor>
</comment>
<evidence type="ECO:0000256" key="5">
    <source>
        <dbReference type="RuleBase" id="RU003560"/>
    </source>
</evidence>
<keyword evidence="7" id="KW-1185">Reference proteome</keyword>
<dbReference type="InterPro" id="IPR049704">
    <property type="entry name" value="Aminotrans_3_PPA_site"/>
</dbReference>
<dbReference type="PANTHER" id="PTHR11986:SF79">
    <property type="entry name" value="ACETYLORNITHINE AMINOTRANSFERASE, MITOCHONDRIAL"/>
    <property type="match status" value="1"/>
</dbReference>
<dbReference type="InterPro" id="IPR015422">
    <property type="entry name" value="PyrdxlP-dep_Trfase_small"/>
</dbReference>
<dbReference type="GO" id="GO:0030170">
    <property type="term" value="F:pyridoxal phosphate binding"/>
    <property type="evidence" value="ECO:0007669"/>
    <property type="project" value="InterPro"/>
</dbReference>
<dbReference type="EMBL" id="VTWT01000006">
    <property type="protein sequence ID" value="KAA9332712.1"/>
    <property type="molecule type" value="Genomic_DNA"/>
</dbReference>
<comment type="caution">
    <text evidence="6">The sequence shown here is derived from an EMBL/GenBank/DDBJ whole genome shotgun (WGS) entry which is preliminary data.</text>
</comment>
<comment type="similarity">
    <text evidence="5">Belongs to the class-III pyridoxal-phosphate-dependent aminotransferase family.</text>
</comment>
<proteinExistence type="inferred from homology"/>
<dbReference type="SUPFAM" id="SSF53383">
    <property type="entry name" value="PLP-dependent transferases"/>
    <property type="match status" value="1"/>
</dbReference>
<accession>A0A5N1IXB9</accession>
<protein>
    <submittedName>
        <fullName evidence="6">Aspartate aminotransferase family protein</fullName>
    </submittedName>
</protein>
<dbReference type="FunFam" id="3.40.640.10:FF:000004">
    <property type="entry name" value="Acetylornithine aminotransferase"/>
    <property type="match status" value="1"/>
</dbReference>
<gene>
    <name evidence="6" type="ORF">F0P94_11940</name>
</gene>
<dbReference type="CDD" id="cd00610">
    <property type="entry name" value="OAT_like"/>
    <property type="match status" value="1"/>
</dbReference>
<dbReference type="Proteomes" id="UP000326570">
    <property type="component" value="Unassembled WGS sequence"/>
</dbReference>
<evidence type="ECO:0000256" key="2">
    <source>
        <dbReference type="ARBA" id="ARBA00022576"/>
    </source>
</evidence>
<dbReference type="PIRSF" id="PIRSF000521">
    <property type="entry name" value="Transaminase_4ab_Lys_Orn"/>
    <property type="match status" value="1"/>
</dbReference>
<dbReference type="Pfam" id="PF00202">
    <property type="entry name" value="Aminotran_3"/>
    <property type="match status" value="1"/>
</dbReference>
<dbReference type="Gene3D" id="3.90.1150.10">
    <property type="entry name" value="Aspartate Aminotransferase, domain 1"/>
    <property type="match status" value="1"/>
</dbReference>
<evidence type="ECO:0000313" key="7">
    <source>
        <dbReference type="Proteomes" id="UP000326570"/>
    </source>
</evidence>
<sequence length="396" mass="44064">MLTSRQLFLKHQAQTSDFPLMLEIEKAEGVYMYGANGEKYLDLISGIGVSNVGHRHPHVLKGIQQQLDKYMHLMVYGEFVQAPQVKLAEAISKTLPENLSISYFVNSGSEAVEGAMKLAKKYTGRTELISCYNAYHGSTQGSWSLTGSEDFKRAYRPLLPDVNHIWYNNFEELERITERTAAVFIETVQGEAGLRVAENNWLKAVRERCNQTGTLLVLDEIQCGFGRTGTFWAFEQFDVVPDILLCAKGMGGGMPIGAFISSEEIMGVFRNNPILGHMTTFGGHPVSCAASLATLEVIQQENLLAGVPKKAELFKTRLKHPAIKEIRNCGLMMAAEMESFEILKPVIDQAILDGVLTDWFLFCDNSMRIAPPLTISEAEIENACDIILKAMDKVLK</sequence>
<dbReference type="AlphaFoldDB" id="A0A5N1IXB9"/>
<keyword evidence="3 6" id="KW-0808">Transferase</keyword>
<dbReference type="Gene3D" id="3.40.640.10">
    <property type="entry name" value="Type I PLP-dependent aspartate aminotransferase-like (Major domain)"/>
    <property type="match status" value="1"/>
</dbReference>
<dbReference type="GO" id="GO:0008483">
    <property type="term" value="F:transaminase activity"/>
    <property type="evidence" value="ECO:0007669"/>
    <property type="project" value="UniProtKB-KW"/>
</dbReference>
<keyword evidence="2 6" id="KW-0032">Aminotransferase</keyword>
<dbReference type="PANTHER" id="PTHR11986">
    <property type="entry name" value="AMINOTRANSFERASE CLASS III"/>
    <property type="match status" value="1"/>
</dbReference>
<dbReference type="RefSeq" id="WP_150904125.1">
    <property type="nucleotide sequence ID" value="NZ_VTWT01000006.1"/>
</dbReference>
<organism evidence="6 7">
    <name type="scientific">Adhaeribacter soli</name>
    <dbReference type="NCBI Taxonomy" id="2607655"/>
    <lineage>
        <taxon>Bacteria</taxon>
        <taxon>Pseudomonadati</taxon>
        <taxon>Bacteroidota</taxon>
        <taxon>Cytophagia</taxon>
        <taxon>Cytophagales</taxon>
        <taxon>Hymenobacteraceae</taxon>
        <taxon>Adhaeribacter</taxon>
    </lineage>
</organism>
<evidence type="ECO:0000313" key="6">
    <source>
        <dbReference type="EMBL" id="KAA9332712.1"/>
    </source>
</evidence>
<name>A0A5N1IXB9_9BACT</name>
<keyword evidence="4 5" id="KW-0663">Pyridoxal phosphate</keyword>
<evidence type="ECO:0000256" key="1">
    <source>
        <dbReference type="ARBA" id="ARBA00001933"/>
    </source>
</evidence>
<dbReference type="GO" id="GO:0042802">
    <property type="term" value="F:identical protein binding"/>
    <property type="evidence" value="ECO:0007669"/>
    <property type="project" value="TreeGrafter"/>
</dbReference>
<dbReference type="InterPro" id="IPR015421">
    <property type="entry name" value="PyrdxlP-dep_Trfase_major"/>
</dbReference>
<evidence type="ECO:0000256" key="3">
    <source>
        <dbReference type="ARBA" id="ARBA00022679"/>
    </source>
</evidence>
<dbReference type="InterPro" id="IPR005814">
    <property type="entry name" value="Aminotrans_3"/>
</dbReference>
<dbReference type="InterPro" id="IPR050103">
    <property type="entry name" value="Class-III_PLP-dep_AT"/>
</dbReference>